<dbReference type="AlphaFoldDB" id="A0A3N2PN96"/>
<dbReference type="EMBL" id="ML119060">
    <property type="protein sequence ID" value="ROT35995.1"/>
    <property type="molecule type" value="Genomic_DNA"/>
</dbReference>
<sequence>MARTRRSRPAPSREPAAVNDSELGQLPTSGSAGNIRDRQNLNQTQRQSRRTRTANTASTPLDANHGDALEVTGAVRDVAMRRLAAEDGPTSSSTNAARDSDEGMDVSVEVGRKAHATPAQHRRDTTGLDLDDSLFGSLDNSFEHDDDAAAPPSGQRSTDTSTMNTSVFRRRGRAPSISLQGNEAPIRPSSRGQATPAISSSFNIGMFKRRAREPSILGTAQKERAERAIEISSASSSEDEDEDEEDFAPEAESTPLNRRKTLQRSSPTGRLQETEASSPDRDSRKRKSIEGHDMSSRPDKVARTSGPDLDGARHDAASDAASDAATEAALEAALEAADSDDDSNLSSLPSLPSPELPPLQMHRPSTPIDQEAIMAPPESSGSEEEEEDNAWPDIRELAKRRRHHPPVTPLRDGHVSDISSPPSLTHSPNNRVTRGRQQEKKKKKKQTRQSSPHVTTAVLTDLLPRRRHEKNRDEHDDSESELDVSSLGNDDDELTYLDARATRRRGRTTPHNRGAPSNAHSAGTSKPGRPRRTYQRRFSDKENGGGEEGASSLTPAPDDTFDTAQSSDPRNSVEIKNAIKKFKEVDKWELAFEEMTQSSSSTTGR</sequence>
<organism evidence="2 3">
    <name type="scientific">Sodiomyces alkalinus (strain CBS 110278 / VKM F-3762 / F11)</name>
    <name type="common">Alkaliphilic filamentous fungus</name>
    <dbReference type="NCBI Taxonomy" id="1314773"/>
    <lineage>
        <taxon>Eukaryota</taxon>
        <taxon>Fungi</taxon>
        <taxon>Dikarya</taxon>
        <taxon>Ascomycota</taxon>
        <taxon>Pezizomycotina</taxon>
        <taxon>Sordariomycetes</taxon>
        <taxon>Hypocreomycetidae</taxon>
        <taxon>Glomerellales</taxon>
        <taxon>Plectosphaerellaceae</taxon>
        <taxon>Sodiomyces</taxon>
    </lineage>
</organism>
<feature type="region of interest" description="Disordered" evidence="1">
    <location>
        <begin position="1"/>
        <end position="105"/>
    </location>
</feature>
<feature type="compositionally biased region" description="Polar residues" evidence="1">
    <location>
        <begin position="263"/>
        <end position="276"/>
    </location>
</feature>
<feature type="compositionally biased region" description="Acidic residues" evidence="1">
    <location>
        <begin position="237"/>
        <end position="249"/>
    </location>
</feature>
<evidence type="ECO:0000313" key="3">
    <source>
        <dbReference type="Proteomes" id="UP000272025"/>
    </source>
</evidence>
<dbReference type="STRING" id="1314773.A0A3N2PN96"/>
<feature type="region of interest" description="Disordered" evidence="1">
    <location>
        <begin position="139"/>
        <end position="573"/>
    </location>
</feature>
<evidence type="ECO:0000256" key="1">
    <source>
        <dbReference type="SAM" id="MobiDB-lite"/>
    </source>
</evidence>
<feature type="compositionally biased region" description="Acidic residues" evidence="1">
    <location>
        <begin position="381"/>
        <end position="390"/>
    </location>
</feature>
<feature type="compositionally biased region" description="Polar residues" evidence="1">
    <location>
        <begin position="448"/>
        <end position="458"/>
    </location>
</feature>
<feature type="compositionally biased region" description="Low complexity" evidence="1">
    <location>
        <begin position="318"/>
        <end position="336"/>
    </location>
</feature>
<proteinExistence type="predicted"/>
<feature type="compositionally biased region" description="Polar residues" evidence="1">
    <location>
        <begin position="417"/>
        <end position="432"/>
    </location>
</feature>
<feature type="compositionally biased region" description="Basic and acidic residues" evidence="1">
    <location>
        <begin position="278"/>
        <end position="302"/>
    </location>
</feature>
<protein>
    <submittedName>
        <fullName evidence="2">Uncharacterized protein</fullName>
    </submittedName>
</protein>
<feature type="compositionally biased region" description="Polar residues" evidence="1">
    <location>
        <begin position="190"/>
        <end position="203"/>
    </location>
</feature>
<gene>
    <name evidence="2" type="ORF">SODALDRAFT_328372</name>
</gene>
<reference evidence="2 3" key="1">
    <citation type="journal article" date="2018" name="Mol. Ecol.">
        <title>The obligate alkalophilic soda-lake fungus Sodiomyces alkalinus has shifted to a protein diet.</title>
        <authorList>
            <person name="Grum-Grzhimaylo A.A."/>
            <person name="Falkoski D.L."/>
            <person name="van den Heuvel J."/>
            <person name="Valero-Jimenez C.A."/>
            <person name="Min B."/>
            <person name="Choi I.G."/>
            <person name="Lipzen A."/>
            <person name="Daum C.G."/>
            <person name="Aanen D.K."/>
            <person name="Tsang A."/>
            <person name="Henrissat B."/>
            <person name="Bilanenko E.N."/>
            <person name="de Vries R.P."/>
            <person name="van Kan J.A.L."/>
            <person name="Grigoriev I.V."/>
            <person name="Debets A.J.M."/>
        </authorList>
    </citation>
    <scope>NUCLEOTIDE SEQUENCE [LARGE SCALE GENOMIC DNA]</scope>
    <source>
        <strain evidence="2 3">F11</strain>
    </source>
</reference>
<dbReference type="GeneID" id="39579152"/>
<dbReference type="RefSeq" id="XP_028463801.1">
    <property type="nucleotide sequence ID" value="XM_028610674.1"/>
</dbReference>
<feature type="compositionally biased region" description="Polar residues" evidence="1">
    <location>
        <begin position="154"/>
        <end position="167"/>
    </location>
</feature>
<dbReference type="OrthoDB" id="5423493at2759"/>
<evidence type="ECO:0000313" key="2">
    <source>
        <dbReference type="EMBL" id="ROT35995.1"/>
    </source>
</evidence>
<dbReference type="Proteomes" id="UP000272025">
    <property type="component" value="Unassembled WGS sequence"/>
</dbReference>
<name>A0A3N2PN96_SODAK</name>
<accession>A0A3N2PN96</accession>
<keyword evidence="3" id="KW-1185">Reference proteome</keyword>